<dbReference type="EMBL" id="OZ020096">
    <property type="protein sequence ID" value="CAK9256123.1"/>
    <property type="molecule type" value="Genomic_DNA"/>
</dbReference>
<feature type="region of interest" description="Disordered" evidence="5">
    <location>
        <begin position="320"/>
        <end position="343"/>
    </location>
</feature>
<sequence length="693" mass="78108">MEEHGYRIDDTLTLEGPTGYTCQVPLAFQNGRHGLSAGFGAFLRYHGLEAGDYAIFTLTANSHLVVKIYSKHGCQKTEFPGDVNEPKSLNSHLSKDLVDGRRLGKRRNRRVAISSKVAARKHRKVNREQQADESGSRRGENCSFDQDLLKNGSFKYGTEHHETGGSGVQEEKFGSKHHENGGWGVREEELGSEHHENGGFGVQEEELGSEHHENGELDIQGKELGSEHHENGELDVQGKELGCEHDEIGGFGVKEEEKLDLPERIQQLVEQSSLFFEELEKHLLVEKIARNNPLALSDERKDDYDRNPARTILAWIRPEKHHSEEVSPSPHQENCLHSPKKNTSVRVSGRLRWEHEVSGNSVLNSKTAAAMAQGWSVRPKRTCSRLFDPYTSGVENGNNRGHNVQKPGSEAIDPALNPGQNPRYPSLSDQQRWHTPQVQRATESEQKNLRSDCHPSLRVRPPEENLKRKEMLEAAEALKAKTYPSAIMVMSRTYITRGYTVVPKSFGRKWLPLEKKAILLEDTTGQTWPVVYNPSKHHITGHLGRGWRTFAQDKHLKEGDLCVLEMKSPYSNNLFVHIFRFADYMVSHSTEGHVSHTLEPSRHGNGSYKDNLLMEQAHLTTKPPRCEQAILGSSCKKRDMTRSEELNAPRSSETSSSSSEEGPSESNWAFNSSQTSIFQSEKYGHCRIYRGGT</sequence>
<keyword evidence="1" id="KW-0805">Transcription regulation</keyword>
<feature type="region of interest" description="Disordered" evidence="5">
    <location>
        <begin position="115"/>
        <end position="183"/>
    </location>
</feature>
<accession>A0ABP0VQQ3</accession>
<dbReference type="Proteomes" id="UP001497444">
    <property type="component" value="Chromosome 1"/>
</dbReference>
<feature type="compositionally biased region" description="Basic and acidic residues" evidence="5">
    <location>
        <begin position="126"/>
        <end position="140"/>
    </location>
</feature>
<evidence type="ECO:0000256" key="3">
    <source>
        <dbReference type="ARBA" id="ARBA00023163"/>
    </source>
</evidence>
<dbReference type="SMART" id="SM01019">
    <property type="entry name" value="B3"/>
    <property type="match status" value="1"/>
</dbReference>
<dbReference type="PANTHER" id="PTHR31391">
    <property type="entry name" value="B3 DOMAIN-CONTAINING PROTEIN OS11G0197600-RELATED"/>
    <property type="match status" value="1"/>
</dbReference>
<dbReference type="InterPro" id="IPR003340">
    <property type="entry name" value="B3_DNA-bd"/>
</dbReference>
<evidence type="ECO:0000256" key="2">
    <source>
        <dbReference type="ARBA" id="ARBA00023125"/>
    </source>
</evidence>
<feature type="region of interest" description="Disordered" evidence="5">
    <location>
        <begin position="394"/>
        <end position="460"/>
    </location>
</feature>
<feature type="compositionally biased region" description="Basic and acidic residues" evidence="5">
    <location>
        <begin position="442"/>
        <end position="460"/>
    </location>
</feature>
<evidence type="ECO:0000313" key="7">
    <source>
        <dbReference type="EMBL" id="CAK9256123.1"/>
    </source>
</evidence>
<feature type="compositionally biased region" description="Basic and acidic residues" evidence="5">
    <location>
        <begin position="157"/>
        <end position="183"/>
    </location>
</feature>
<feature type="domain" description="TF-B3" evidence="6">
    <location>
        <begin position="485"/>
        <end position="582"/>
    </location>
</feature>
<keyword evidence="3" id="KW-0804">Transcription</keyword>
<feature type="compositionally biased region" description="Polar residues" evidence="5">
    <location>
        <begin position="427"/>
        <end position="441"/>
    </location>
</feature>
<proteinExistence type="predicted"/>
<dbReference type="InterPro" id="IPR015300">
    <property type="entry name" value="DNA-bd_pseudobarrel_sf"/>
</dbReference>
<evidence type="ECO:0000256" key="1">
    <source>
        <dbReference type="ARBA" id="ARBA00023015"/>
    </source>
</evidence>
<dbReference type="CDD" id="cd10017">
    <property type="entry name" value="B3_DNA"/>
    <property type="match status" value="2"/>
</dbReference>
<keyword evidence="2" id="KW-0238">DNA-binding</keyword>
<feature type="compositionally biased region" description="Low complexity" evidence="5">
    <location>
        <begin position="651"/>
        <end position="666"/>
    </location>
</feature>
<dbReference type="Pfam" id="PF02362">
    <property type="entry name" value="B3"/>
    <property type="match status" value="1"/>
</dbReference>
<evidence type="ECO:0000259" key="6">
    <source>
        <dbReference type="PROSITE" id="PS50863"/>
    </source>
</evidence>
<keyword evidence="8" id="KW-1185">Reference proteome</keyword>
<keyword evidence="4" id="KW-0539">Nucleus</keyword>
<protein>
    <recommendedName>
        <fullName evidence="6">TF-B3 domain-containing protein</fullName>
    </recommendedName>
</protein>
<dbReference type="Gene3D" id="2.40.330.10">
    <property type="entry name" value="DNA-binding pseudobarrel domain"/>
    <property type="match status" value="2"/>
</dbReference>
<gene>
    <name evidence="7" type="ORF">CSSPJE1EN1_LOCUS1601</name>
</gene>
<evidence type="ECO:0000313" key="8">
    <source>
        <dbReference type="Proteomes" id="UP001497444"/>
    </source>
</evidence>
<dbReference type="InterPro" id="IPR044837">
    <property type="entry name" value="REM16-like"/>
</dbReference>
<dbReference type="PANTHER" id="PTHR31391:SF157">
    <property type="entry name" value="B3 DOMAIN-CONTAINING PROTEIN REM16"/>
    <property type="match status" value="1"/>
</dbReference>
<feature type="domain" description="TF-B3" evidence="6">
    <location>
        <begin position="1"/>
        <end position="72"/>
    </location>
</feature>
<reference evidence="7 8" key="1">
    <citation type="submission" date="2024-02" db="EMBL/GenBank/DDBJ databases">
        <authorList>
            <consortium name="ELIXIR-Norway"/>
            <consortium name="Elixir Norway"/>
        </authorList>
    </citation>
    <scope>NUCLEOTIDE SEQUENCE [LARGE SCALE GENOMIC DNA]</scope>
</reference>
<name>A0ABP0VQQ3_9BRYO</name>
<feature type="region of interest" description="Disordered" evidence="5">
    <location>
        <begin position="630"/>
        <end position="671"/>
    </location>
</feature>
<feature type="compositionally biased region" description="Basic and acidic residues" evidence="5">
    <location>
        <begin position="636"/>
        <end position="647"/>
    </location>
</feature>
<organism evidence="7 8">
    <name type="scientific">Sphagnum jensenii</name>
    <dbReference type="NCBI Taxonomy" id="128206"/>
    <lineage>
        <taxon>Eukaryota</taxon>
        <taxon>Viridiplantae</taxon>
        <taxon>Streptophyta</taxon>
        <taxon>Embryophyta</taxon>
        <taxon>Bryophyta</taxon>
        <taxon>Sphagnophytina</taxon>
        <taxon>Sphagnopsida</taxon>
        <taxon>Sphagnales</taxon>
        <taxon>Sphagnaceae</taxon>
        <taxon>Sphagnum</taxon>
    </lineage>
</organism>
<dbReference type="SUPFAM" id="SSF101936">
    <property type="entry name" value="DNA-binding pseudobarrel domain"/>
    <property type="match status" value="2"/>
</dbReference>
<dbReference type="PROSITE" id="PS50863">
    <property type="entry name" value="B3"/>
    <property type="match status" value="2"/>
</dbReference>
<evidence type="ECO:0000256" key="5">
    <source>
        <dbReference type="SAM" id="MobiDB-lite"/>
    </source>
</evidence>
<evidence type="ECO:0000256" key="4">
    <source>
        <dbReference type="ARBA" id="ARBA00023242"/>
    </source>
</evidence>